<name>A0A1X7IAE5_9BACT</name>
<reference evidence="3" key="1">
    <citation type="submission" date="2017-04" db="EMBL/GenBank/DDBJ databases">
        <authorList>
            <person name="Varghese N."/>
            <person name="Submissions S."/>
        </authorList>
    </citation>
    <scope>NUCLEOTIDE SEQUENCE [LARGE SCALE GENOMIC DNA]</scope>
    <source>
        <strain evidence="3">DSM 4125</strain>
    </source>
</reference>
<organism evidence="2 3">
    <name type="scientific">Marivirga sericea</name>
    <dbReference type="NCBI Taxonomy" id="1028"/>
    <lineage>
        <taxon>Bacteria</taxon>
        <taxon>Pseudomonadati</taxon>
        <taxon>Bacteroidota</taxon>
        <taxon>Cytophagia</taxon>
        <taxon>Cytophagales</taxon>
        <taxon>Marivirgaceae</taxon>
        <taxon>Marivirga</taxon>
    </lineage>
</organism>
<dbReference type="InterPro" id="IPR025411">
    <property type="entry name" value="DUF4136"/>
</dbReference>
<evidence type="ECO:0000259" key="1">
    <source>
        <dbReference type="Pfam" id="PF13590"/>
    </source>
</evidence>
<gene>
    <name evidence="2" type="ORF">SAMN05661096_00403</name>
</gene>
<evidence type="ECO:0000313" key="3">
    <source>
        <dbReference type="Proteomes" id="UP000193804"/>
    </source>
</evidence>
<dbReference type="Proteomes" id="UP000193804">
    <property type="component" value="Unassembled WGS sequence"/>
</dbReference>
<dbReference type="RefSeq" id="WP_085515414.1">
    <property type="nucleotide sequence ID" value="NZ_FXAW01000001.1"/>
</dbReference>
<dbReference type="Gene3D" id="3.30.160.670">
    <property type="match status" value="1"/>
</dbReference>
<feature type="domain" description="DUF4136" evidence="1">
    <location>
        <begin position="26"/>
        <end position="175"/>
    </location>
</feature>
<keyword evidence="3" id="KW-1185">Reference proteome</keyword>
<protein>
    <recommendedName>
        <fullName evidence="1">DUF4136 domain-containing protein</fullName>
    </recommendedName>
</protein>
<evidence type="ECO:0000313" key="2">
    <source>
        <dbReference type="EMBL" id="SMG11412.1"/>
    </source>
</evidence>
<dbReference type="EMBL" id="FXAW01000001">
    <property type="protein sequence ID" value="SMG11412.1"/>
    <property type="molecule type" value="Genomic_DNA"/>
</dbReference>
<sequence length="185" mass="21741">MKRISQLLLLTLILSNGCFITKEYPVEYDYNFLGDFNNYNSFAFFVTASTIPDSQNELVKATIINHLELLGYDYQEDNPSFYVNYLYYTDSLRYRGYDQPKMDDFILFRNKSDKEKEKYENKNLDINNGTLVINFTEASSNSMIWQGYTTDLYAENIFDDPRKVRVAVLSILNNYAYLPEDSKNN</sequence>
<dbReference type="Pfam" id="PF13590">
    <property type="entry name" value="DUF4136"/>
    <property type="match status" value="1"/>
</dbReference>
<dbReference type="OrthoDB" id="875766at2"/>
<proteinExistence type="predicted"/>
<accession>A0A1X7IAE5</accession>
<dbReference type="AlphaFoldDB" id="A0A1X7IAE5"/>
<dbReference type="STRING" id="1028.SAMN05661096_00403"/>